<keyword evidence="5" id="KW-0560">Oxidoreductase</keyword>
<keyword evidence="4 7" id="KW-0862">Zinc</keyword>
<dbReference type="InterPro" id="IPR013149">
    <property type="entry name" value="ADH-like_C"/>
</dbReference>
<dbReference type="PANTHER" id="PTHR42813">
    <property type="entry name" value="ZINC-TYPE ALCOHOL DEHYDROGENASE-LIKE"/>
    <property type="match status" value="1"/>
</dbReference>
<dbReference type="InterPro" id="IPR002328">
    <property type="entry name" value="ADH_Zn_CS"/>
</dbReference>
<protein>
    <submittedName>
        <fullName evidence="9">Aldehyde dehydrogenase</fullName>
    </submittedName>
</protein>
<dbReference type="Gene3D" id="3.90.180.10">
    <property type="entry name" value="Medium-chain alcohol dehydrogenases, catalytic domain"/>
    <property type="match status" value="1"/>
</dbReference>
<dbReference type="GO" id="GO:0044281">
    <property type="term" value="P:small molecule metabolic process"/>
    <property type="evidence" value="ECO:0007669"/>
    <property type="project" value="UniProtKB-ARBA"/>
</dbReference>
<evidence type="ECO:0000256" key="3">
    <source>
        <dbReference type="ARBA" id="ARBA00022723"/>
    </source>
</evidence>
<dbReference type="OrthoDB" id="9358at2157"/>
<dbReference type="AlphaFoldDB" id="A0A3P3RFJ1"/>
<name>A0A3P3RFJ1_9EURY</name>
<sequence>MKAVVFQGDNDVAVEEVDEPEIKNPNEVVVDITTTAICGSDLHMYEGRTDAEPGLVFGHENMGIVEEVGEGVTTLSEGDRIVLPFNVACGFCRNCEAGYTGFCINVNETGSVPAGGAYGYVGMGPYQGGQAEKLRVPYADFNALQLPEGDEHENSFALLADIFPTGWHGTRLANLQPGESIVIFGAGPVGLMAAYSAKLQGASEIYSVDRVPSRLDLAEEHCDSTPINFEEGDPTEQIKDEHGGEVDKGVDAVGYQAIDPETEAEDKDEYSPARENPAVVLNQLIDTVRPTGQLGIVGLYVPSDPGAPDETSAAGRLGIDFGRLFEKGHRFGTGQCDVKRYNRRLRDMIIEGRADPSFLVSHRVGLDDAPEMYEAFDSREEGVTKVLLEP</sequence>
<proteinExistence type="inferred from homology"/>
<dbReference type="SUPFAM" id="SSF50129">
    <property type="entry name" value="GroES-like"/>
    <property type="match status" value="1"/>
</dbReference>
<feature type="domain" description="Enoyl reductase (ER)" evidence="8">
    <location>
        <begin position="8"/>
        <end position="388"/>
    </location>
</feature>
<keyword evidence="6" id="KW-0520">NAD</keyword>
<comment type="similarity">
    <text evidence="2 7">Belongs to the zinc-containing alcohol dehydrogenase family.</text>
</comment>
<evidence type="ECO:0000256" key="6">
    <source>
        <dbReference type="ARBA" id="ARBA00023027"/>
    </source>
</evidence>
<dbReference type="InterPro" id="IPR036291">
    <property type="entry name" value="NAD(P)-bd_dom_sf"/>
</dbReference>
<dbReference type="Proteomes" id="UP000282322">
    <property type="component" value="Unassembled WGS sequence"/>
</dbReference>
<dbReference type="InterPro" id="IPR013154">
    <property type="entry name" value="ADH-like_N"/>
</dbReference>
<keyword evidence="10" id="KW-1185">Reference proteome</keyword>
<dbReference type="InterPro" id="IPR011032">
    <property type="entry name" value="GroES-like_sf"/>
</dbReference>
<dbReference type="PANTHER" id="PTHR42813:SF3">
    <property type="entry name" value="GLUTATHIONE-INDEPENDENT FORMALDEHYDE DEHYDROGENASE"/>
    <property type="match status" value="1"/>
</dbReference>
<comment type="cofactor">
    <cofactor evidence="1 7">
        <name>Zn(2+)</name>
        <dbReference type="ChEBI" id="CHEBI:29105"/>
    </cofactor>
</comment>
<keyword evidence="3 7" id="KW-0479">Metal-binding</keyword>
<evidence type="ECO:0000256" key="1">
    <source>
        <dbReference type="ARBA" id="ARBA00001947"/>
    </source>
</evidence>
<evidence type="ECO:0000256" key="2">
    <source>
        <dbReference type="ARBA" id="ARBA00008072"/>
    </source>
</evidence>
<evidence type="ECO:0000256" key="7">
    <source>
        <dbReference type="RuleBase" id="RU361277"/>
    </source>
</evidence>
<dbReference type="Pfam" id="PF00107">
    <property type="entry name" value="ADH_zinc_N"/>
    <property type="match status" value="1"/>
</dbReference>
<dbReference type="CDD" id="cd08282">
    <property type="entry name" value="PFDH_like"/>
    <property type="match status" value="1"/>
</dbReference>
<dbReference type="EMBL" id="RRCH01000014">
    <property type="protein sequence ID" value="RRJ31530.1"/>
    <property type="molecule type" value="Genomic_DNA"/>
</dbReference>
<evidence type="ECO:0000313" key="9">
    <source>
        <dbReference type="EMBL" id="RRJ31530.1"/>
    </source>
</evidence>
<evidence type="ECO:0000256" key="5">
    <source>
        <dbReference type="ARBA" id="ARBA00023002"/>
    </source>
</evidence>
<evidence type="ECO:0000256" key="4">
    <source>
        <dbReference type="ARBA" id="ARBA00022833"/>
    </source>
</evidence>
<dbReference type="GO" id="GO:0030554">
    <property type="term" value="F:adenyl nucleotide binding"/>
    <property type="evidence" value="ECO:0007669"/>
    <property type="project" value="UniProtKB-ARBA"/>
</dbReference>
<comment type="caution">
    <text evidence="9">The sequence shown here is derived from an EMBL/GenBank/DDBJ whole genome shotgun (WGS) entry which is preliminary data.</text>
</comment>
<organism evidence="9 10">
    <name type="scientific">Halocatena pleomorpha</name>
    <dbReference type="NCBI Taxonomy" id="1785090"/>
    <lineage>
        <taxon>Archaea</taxon>
        <taxon>Methanobacteriati</taxon>
        <taxon>Methanobacteriota</taxon>
        <taxon>Stenosarchaea group</taxon>
        <taxon>Halobacteria</taxon>
        <taxon>Halobacteriales</taxon>
        <taxon>Natronomonadaceae</taxon>
        <taxon>Halocatena</taxon>
    </lineage>
</organism>
<dbReference type="GO" id="GO:0008270">
    <property type="term" value="F:zinc ion binding"/>
    <property type="evidence" value="ECO:0007669"/>
    <property type="project" value="InterPro"/>
</dbReference>
<dbReference type="SUPFAM" id="SSF51735">
    <property type="entry name" value="NAD(P)-binding Rossmann-fold domains"/>
    <property type="match status" value="1"/>
</dbReference>
<dbReference type="Gene3D" id="3.40.50.720">
    <property type="entry name" value="NAD(P)-binding Rossmann-like Domain"/>
    <property type="match status" value="1"/>
</dbReference>
<dbReference type="RefSeq" id="WP_124954481.1">
    <property type="nucleotide sequence ID" value="NZ_RRCH01000014.1"/>
</dbReference>
<gene>
    <name evidence="9" type="ORF">EIK79_07395</name>
</gene>
<dbReference type="GO" id="GO:0043168">
    <property type="term" value="F:anion binding"/>
    <property type="evidence" value="ECO:0007669"/>
    <property type="project" value="UniProtKB-ARBA"/>
</dbReference>
<dbReference type="GO" id="GO:0016616">
    <property type="term" value="F:oxidoreductase activity, acting on the CH-OH group of donors, NAD or NADP as acceptor"/>
    <property type="evidence" value="ECO:0007669"/>
    <property type="project" value="UniProtKB-ARBA"/>
</dbReference>
<evidence type="ECO:0000259" key="8">
    <source>
        <dbReference type="SMART" id="SM00829"/>
    </source>
</evidence>
<dbReference type="Pfam" id="PF08240">
    <property type="entry name" value="ADH_N"/>
    <property type="match status" value="1"/>
</dbReference>
<dbReference type="InterPro" id="IPR020843">
    <property type="entry name" value="ER"/>
</dbReference>
<evidence type="ECO:0000313" key="10">
    <source>
        <dbReference type="Proteomes" id="UP000282322"/>
    </source>
</evidence>
<accession>A0A3P3RFJ1</accession>
<dbReference type="SMART" id="SM00829">
    <property type="entry name" value="PKS_ER"/>
    <property type="match status" value="1"/>
</dbReference>
<dbReference type="PROSITE" id="PS00059">
    <property type="entry name" value="ADH_ZINC"/>
    <property type="match status" value="1"/>
</dbReference>
<reference evidence="9 10" key="1">
    <citation type="submission" date="2018-11" db="EMBL/GenBank/DDBJ databases">
        <title>Taxonoimc description of Halomarina strain SPP-AMP-1.</title>
        <authorList>
            <person name="Pal Y."/>
            <person name="Srinivasana K."/>
            <person name="Verma A."/>
            <person name="Kumar P."/>
        </authorList>
    </citation>
    <scope>NUCLEOTIDE SEQUENCE [LARGE SCALE GENOMIC DNA]</scope>
    <source>
        <strain evidence="9 10">SPP-AMP-1</strain>
    </source>
</reference>